<dbReference type="Gene3D" id="3.30.450.20">
    <property type="entry name" value="PAS domain"/>
    <property type="match status" value="2"/>
</dbReference>
<keyword evidence="5" id="KW-1185">Reference proteome</keyword>
<dbReference type="SUPFAM" id="SSF55785">
    <property type="entry name" value="PYP-like sensor domain (PAS domain)"/>
    <property type="match status" value="2"/>
</dbReference>
<sequence>MLSQQDLAEDERVKALHALGVLDTPQEDRFDRFTRIAATAFGAPIALVSLVDAQRQWFKSRIGMEPSETPRSMSICSHTVALDDLLVVPDTHLDERFADNPLVVGAPFMRFYAGQPVHSVDGQPLGTLCIIDQQPRQFSDAEKRMLRDLAQMVQDELNRSVLVAARDAAQMALREMNVQLERRVEDRTRELQAKNRLLEKEAQQRAQAQQALVQKQELLDALLESVDVGVVACGADGTLSLFNRAARDLHGMDVAGLTAAQWAGHYQLFEEDGLTPLDEARIPLARALRGERVKDAPMVILRQDGDGHSMHRILASGRALKGPNGEALGAVVAMQDVTELTASRARVVESEERLRTIADNVPALIAYIDTDLRYGFANLRYQEWFGVKSANMLGKTVLEAMGEAFFAPRRAALERCLDGHASALEIEEERRGRRRVISTTYLPHVRDGVVQGIYVLSTDATSAREYERQLHALAHSDHLTGLPNRRSYEERLVQAIARARRSAMAMALVYLDVDHFKQINDTLGHASGDAVLREFAKRLSATVRATDTVARLAGDEFVIVLEQVGSARECGRIADKLLEALRADFLIDGQPRQVTASIGIAWSAHPEQSALAHAADEALYKSKQAGRNTASVLVASAG</sequence>
<dbReference type="InterPro" id="IPR029016">
    <property type="entry name" value="GAF-like_dom_sf"/>
</dbReference>
<dbReference type="Pfam" id="PF08448">
    <property type="entry name" value="PAS_4"/>
    <property type="match status" value="2"/>
</dbReference>
<keyword evidence="1" id="KW-0175">Coiled coil</keyword>
<feature type="domain" description="PAS" evidence="2">
    <location>
        <begin position="350"/>
        <end position="420"/>
    </location>
</feature>
<dbReference type="NCBIfam" id="TIGR00229">
    <property type="entry name" value="sensory_box"/>
    <property type="match status" value="2"/>
</dbReference>
<comment type="caution">
    <text evidence="4">The sequence shown here is derived from an EMBL/GenBank/DDBJ whole genome shotgun (WGS) entry which is preliminary data.</text>
</comment>
<dbReference type="EC" id="2.7.7.65" evidence="4"/>
<dbReference type="InterPro" id="IPR013656">
    <property type="entry name" value="PAS_4"/>
</dbReference>
<dbReference type="InterPro" id="IPR043128">
    <property type="entry name" value="Rev_trsase/Diguanyl_cyclase"/>
</dbReference>
<dbReference type="SUPFAM" id="SSF55781">
    <property type="entry name" value="GAF domain-like"/>
    <property type="match status" value="1"/>
</dbReference>
<dbReference type="SMART" id="SM00065">
    <property type="entry name" value="GAF"/>
    <property type="match status" value="1"/>
</dbReference>
<gene>
    <name evidence="4" type="ORF">NX782_06660</name>
</gene>
<dbReference type="PROSITE" id="PS50887">
    <property type="entry name" value="GGDEF"/>
    <property type="match status" value="1"/>
</dbReference>
<feature type="domain" description="GGDEF" evidence="3">
    <location>
        <begin position="504"/>
        <end position="635"/>
    </location>
</feature>
<dbReference type="PANTHER" id="PTHR44757:SF2">
    <property type="entry name" value="BIOFILM ARCHITECTURE MAINTENANCE PROTEIN MBAA"/>
    <property type="match status" value="1"/>
</dbReference>
<keyword evidence="4" id="KW-0808">Transferase</keyword>
<reference evidence="4 5" key="1">
    <citation type="submission" date="2022-08" db="EMBL/GenBank/DDBJ databases">
        <title>Reclassification of Massilia species as members of the genera Telluria, Duganella, Pseudoduganella, Mokoshia gen. nov. and Zemynaea gen. nov. using orthogonal and non-orthogonal genome-based approaches.</title>
        <authorList>
            <person name="Bowman J.P."/>
        </authorList>
    </citation>
    <scope>NUCLEOTIDE SEQUENCE [LARGE SCALE GENOMIC DNA]</scope>
    <source>
        <strain evidence="4 5">LMG 28164</strain>
    </source>
</reference>
<feature type="domain" description="PAS" evidence="2">
    <location>
        <begin position="215"/>
        <end position="291"/>
    </location>
</feature>
<protein>
    <submittedName>
        <fullName evidence="4">Diguanylate cyclase</fullName>
        <ecNumber evidence="4">2.7.7.65</ecNumber>
    </submittedName>
</protein>
<dbReference type="EMBL" id="JANUGX010000005">
    <property type="protein sequence ID" value="MCS0588884.1"/>
    <property type="molecule type" value="Genomic_DNA"/>
</dbReference>
<dbReference type="SMART" id="SM00267">
    <property type="entry name" value="GGDEF"/>
    <property type="match status" value="1"/>
</dbReference>
<dbReference type="NCBIfam" id="TIGR00254">
    <property type="entry name" value="GGDEF"/>
    <property type="match status" value="1"/>
</dbReference>
<dbReference type="Proteomes" id="UP001205560">
    <property type="component" value="Unassembled WGS sequence"/>
</dbReference>
<evidence type="ECO:0000259" key="2">
    <source>
        <dbReference type="PROSITE" id="PS50112"/>
    </source>
</evidence>
<dbReference type="InterPro" id="IPR035965">
    <property type="entry name" value="PAS-like_dom_sf"/>
</dbReference>
<dbReference type="Gene3D" id="3.30.450.40">
    <property type="match status" value="1"/>
</dbReference>
<keyword evidence="4" id="KW-0548">Nucleotidyltransferase</keyword>
<evidence type="ECO:0000259" key="3">
    <source>
        <dbReference type="PROSITE" id="PS50887"/>
    </source>
</evidence>
<proteinExistence type="predicted"/>
<dbReference type="PROSITE" id="PS50112">
    <property type="entry name" value="PAS"/>
    <property type="match status" value="2"/>
</dbReference>
<dbReference type="InterPro" id="IPR000160">
    <property type="entry name" value="GGDEF_dom"/>
</dbReference>
<dbReference type="PANTHER" id="PTHR44757">
    <property type="entry name" value="DIGUANYLATE CYCLASE DGCP"/>
    <property type="match status" value="1"/>
</dbReference>
<evidence type="ECO:0000313" key="4">
    <source>
        <dbReference type="EMBL" id="MCS0588884.1"/>
    </source>
</evidence>
<dbReference type="InterPro" id="IPR000014">
    <property type="entry name" value="PAS"/>
</dbReference>
<dbReference type="RefSeq" id="WP_258844651.1">
    <property type="nucleotide sequence ID" value="NZ_JANUGX010000005.1"/>
</dbReference>
<evidence type="ECO:0000313" key="5">
    <source>
        <dbReference type="Proteomes" id="UP001205560"/>
    </source>
</evidence>
<dbReference type="Pfam" id="PF01590">
    <property type="entry name" value="GAF"/>
    <property type="match status" value="1"/>
</dbReference>
<organism evidence="4 5">
    <name type="scientific">Massilia norwichensis</name>
    <dbReference type="NCBI Taxonomy" id="1442366"/>
    <lineage>
        <taxon>Bacteria</taxon>
        <taxon>Pseudomonadati</taxon>
        <taxon>Pseudomonadota</taxon>
        <taxon>Betaproteobacteria</taxon>
        <taxon>Burkholderiales</taxon>
        <taxon>Oxalobacteraceae</taxon>
        <taxon>Telluria group</taxon>
        <taxon>Massilia</taxon>
    </lineage>
</organism>
<dbReference type="InterPro" id="IPR003018">
    <property type="entry name" value="GAF"/>
</dbReference>
<dbReference type="SUPFAM" id="SSF55073">
    <property type="entry name" value="Nucleotide cyclase"/>
    <property type="match status" value="1"/>
</dbReference>
<dbReference type="GO" id="GO:0052621">
    <property type="term" value="F:diguanylate cyclase activity"/>
    <property type="evidence" value="ECO:0007669"/>
    <property type="project" value="UniProtKB-EC"/>
</dbReference>
<dbReference type="InterPro" id="IPR052155">
    <property type="entry name" value="Biofilm_reg_signaling"/>
</dbReference>
<dbReference type="Pfam" id="PF00990">
    <property type="entry name" value="GGDEF"/>
    <property type="match status" value="1"/>
</dbReference>
<dbReference type="CDD" id="cd01949">
    <property type="entry name" value="GGDEF"/>
    <property type="match status" value="1"/>
</dbReference>
<dbReference type="SMART" id="SM00091">
    <property type="entry name" value="PAS"/>
    <property type="match status" value="2"/>
</dbReference>
<dbReference type="InterPro" id="IPR029787">
    <property type="entry name" value="Nucleotide_cyclase"/>
</dbReference>
<name>A0ABT2A3W8_9BURK</name>
<feature type="coiled-coil region" evidence="1">
    <location>
        <begin position="177"/>
        <end position="225"/>
    </location>
</feature>
<dbReference type="Gene3D" id="3.30.70.270">
    <property type="match status" value="1"/>
</dbReference>
<evidence type="ECO:0000256" key="1">
    <source>
        <dbReference type="SAM" id="Coils"/>
    </source>
</evidence>
<dbReference type="CDD" id="cd00130">
    <property type="entry name" value="PAS"/>
    <property type="match status" value="1"/>
</dbReference>
<accession>A0ABT2A3W8</accession>